<dbReference type="PROSITE" id="PS50082">
    <property type="entry name" value="WD_REPEATS_2"/>
    <property type="match status" value="3"/>
</dbReference>
<dbReference type="Pfam" id="PF00400">
    <property type="entry name" value="WD40"/>
    <property type="match status" value="2"/>
</dbReference>
<evidence type="ECO:0000313" key="4">
    <source>
        <dbReference type="EMBL" id="EJT76928.1"/>
    </source>
</evidence>
<dbReference type="InterPro" id="IPR015943">
    <property type="entry name" value="WD40/YVTN_repeat-like_dom_sf"/>
</dbReference>
<reference evidence="6" key="1">
    <citation type="submission" date="2010-07" db="EMBL/GenBank/DDBJ databases">
        <title>The genome sequence of Gaeumannomyces graminis var. tritici strain R3-111a-1.</title>
        <authorList>
            <consortium name="The Broad Institute Genome Sequencing Platform"/>
            <person name="Ma L.-J."/>
            <person name="Dead R."/>
            <person name="Young S."/>
            <person name="Zeng Q."/>
            <person name="Koehrsen M."/>
            <person name="Alvarado L."/>
            <person name="Berlin A."/>
            <person name="Chapman S.B."/>
            <person name="Chen Z."/>
            <person name="Freedman E."/>
            <person name="Gellesch M."/>
            <person name="Goldberg J."/>
            <person name="Griggs A."/>
            <person name="Gujja S."/>
            <person name="Heilman E.R."/>
            <person name="Heiman D."/>
            <person name="Hepburn T."/>
            <person name="Howarth C."/>
            <person name="Jen D."/>
            <person name="Larson L."/>
            <person name="Mehta T."/>
            <person name="Neiman D."/>
            <person name="Pearson M."/>
            <person name="Roberts A."/>
            <person name="Saif S."/>
            <person name="Shea T."/>
            <person name="Shenoy N."/>
            <person name="Sisk P."/>
            <person name="Stolte C."/>
            <person name="Sykes S."/>
            <person name="Walk T."/>
            <person name="White J."/>
            <person name="Yandava C."/>
            <person name="Haas B."/>
            <person name="Nusbaum C."/>
            <person name="Birren B."/>
        </authorList>
    </citation>
    <scope>NUCLEOTIDE SEQUENCE [LARGE SCALE GENOMIC DNA]</scope>
    <source>
        <strain evidence="6">R3-111a-1</strain>
    </source>
</reference>
<dbReference type="Gene3D" id="2.130.10.10">
    <property type="entry name" value="YVTN repeat-like/Quinoprotein amine dehydrogenase"/>
    <property type="match status" value="2"/>
</dbReference>
<dbReference type="PANTHER" id="PTHR19857">
    <property type="entry name" value="MITOCHONDRIAL DIVISION PROTEIN 1-RELATED"/>
    <property type="match status" value="1"/>
</dbReference>
<dbReference type="RefSeq" id="XP_009222928.1">
    <property type="nucleotide sequence ID" value="XM_009224664.1"/>
</dbReference>
<dbReference type="AlphaFoldDB" id="J3NZZ5"/>
<dbReference type="GeneID" id="20347300"/>
<sequence length="374" mass="40625">MQAFSTFCLDVDPRTRIRELYITDKYVVAPGSHTVVHSFACLQCQQTPAGEACPNNHAVIKTGPIWDSACHPTSNLMLTASFEGKIVLWDLTTGAYIRGFSHEQNAHKVVFLDGSSTFASASRGGDIMLWTSTAGEPTDVLRAYAGGSIAMLLKLDNGSDGNFLAASYGDGAVRIWDLATKTCARVLAGHAEGINILSLAPGPDSHRLRVGRLGVLRIWDWKTGTLIAHLEDAECRANEQLFDDVGGSGLMLTYGLPGNVHAWTQDGVRVGAAHAAHDAPLRTLARLDDRLVVSVGTKDGRVKVWRWGPGRADGERKRWLFDLFSGTWMVRTVVAASGRLAIATQEKDSGLHHVRIWDLEAVRAFAASHIDKET</sequence>
<accession>J3NZZ5</accession>
<dbReference type="PROSITE" id="PS00678">
    <property type="entry name" value="WD_REPEATS_1"/>
    <property type="match status" value="1"/>
</dbReference>
<dbReference type="STRING" id="644352.J3NZZ5"/>
<evidence type="ECO:0000256" key="2">
    <source>
        <dbReference type="ARBA" id="ARBA00022737"/>
    </source>
</evidence>
<dbReference type="eggNOG" id="KOG0266">
    <property type="taxonomic scope" value="Eukaryota"/>
</dbReference>
<dbReference type="Proteomes" id="UP000006039">
    <property type="component" value="Unassembled WGS sequence"/>
</dbReference>
<organism evidence="4">
    <name type="scientific">Gaeumannomyces tritici (strain R3-111a-1)</name>
    <name type="common">Wheat and barley take-all root rot fungus</name>
    <name type="synonym">Gaeumannomyces graminis var. tritici</name>
    <dbReference type="NCBI Taxonomy" id="644352"/>
    <lineage>
        <taxon>Eukaryota</taxon>
        <taxon>Fungi</taxon>
        <taxon>Dikarya</taxon>
        <taxon>Ascomycota</taxon>
        <taxon>Pezizomycotina</taxon>
        <taxon>Sordariomycetes</taxon>
        <taxon>Sordariomycetidae</taxon>
        <taxon>Magnaporthales</taxon>
        <taxon>Magnaporthaceae</taxon>
        <taxon>Gaeumannomyces</taxon>
    </lineage>
</organism>
<dbReference type="EnsemblFungi" id="EJT76928">
    <property type="protein sequence ID" value="EJT76928"/>
    <property type="gene ID" value="GGTG_06842"/>
</dbReference>
<keyword evidence="6" id="KW-1185">Reference proteome</keyword>
<evidence type="ECO:0008006" key="7">
    <source>
        <dbReference type="Google" id="ProtNLM"/>
    </source>
</evidence>
<evidence type="ECO:0000313" key="5">
    <source>
        <dbReference type="EnsemblFungi" id="EJT76928"/>
    </source>
</evidence>
<name>J3NZZ5_GAET3</name>
<reference evidence="4" key="3">
    <citation type="submission" date="2010-09" db="EMBL/GenBank/DDBJ databases">
        <title>Annotation of Gaeumannomyces graminis var. tritici R3-111a-1.</title>
        <authorList>
            <consortium name="The Broad Institute Genome Sequencing Platform"/>
            <person name="Ma L.-J."/>
            <person name="Dead R."/>
            <person name="Young S.K."/>
            <person name="Zeng Q."/>
            <person name="Gargeya S."/>
            <person name="Fitzgerald M."/>
            <person name="Haas B."/>
            <person name="Abouelleil A."/>
            <person name="Alvarado L."/>
            <person name="Arachchi H.M."/>
            <person name="Berlin A."/>
            <person name="Brown A."/>
            <person name="Chapman S.B."/>
            <person name="Chen Z."/>
            <person name="Dunbar C."/>
            <person name="Freedman E."/>
            <person name="Gearin G."/>
            <person name="Gellesch M."/>
            <person name="Goldberg J."/>
            <person name="Griggs A."/>
            <person name="Gujja S."/>
            <person name="Heiman D."/>
            <person name="Howarth C."/>
            <person name="Larson L."/>
            <person name="Lui A."/>
            <person name="MacDonald P.J.P."/>
            <person name="Mehta T."/>
            <person name="Montmayeur A."/>
            <person name="Murphy C."/>
            <person name="Neiman D."/>
            <person name="Pearson M."/>
            <person name="Priest M."/>
            <person name="Roberts A."/>
            <person name="Saif S."/>
            <person name="Shea T."/>
            <person name="Shenoy N."/>
            <person name="Sisk P."/>
            <person name="Stolte C."/>
            <person name="Sykes S."/>
            <person name="Yandava C."/>
            <person name="Wortman J."/>
            <person name="Nusbaum C."/>
            <person name="Birren B."/>
        </authorList>
    </citation>
    <scope>NUCLEOTIDE SEQUENCE</scope>
    <source>
        <strain evidence="4">R3-111a-1</strain>
    </source>
</reference>
<dbReference type="PANTHER" id="PTHR19857:SF8">
    <property type="entry name" value="ANGIO-ASSOCIATED MIGRATORY CELL PROTEIN"/>
    <property type="match status" value="1"/>
</dbReference>
<protein>
    <recommendedName>
        <fullName evidence="7">WD repeat-containing protein</fullName>
    </recommendedName>
</protein>
<dbReference type="OrthoDB" id="5133000at2759"/>
<feature type="repeat" description="WD" evidence="3">
    <location>
        <begin position="160"/>
        <end position="186"/>
    </location>
</feature>
<dbReference type="InterPro" id="IPR051179">
    <property type="entry name" value="WD_repeat_multifunction"/>
</dbReference>
<proteinExistence type="predicted"/>
<dbReference type="SMART" id="SM00320">
    <property type="entry name" value="WD40"/>
    <property type="match status" value="5"/>
</dbReference>
<dbReference type="InterPro" id="IPR019775">
    <property type="entry name" value="WD40_repeat_CS"/>
</dbReference>
<evidence type="ECO:0000256" key="3">
    <source>
        <dbReference type="PROSITE-ProRule" id="PRU00221"/>
    </source>
</evidence>
<reference evidence="4" key="2">
    <citation type="submission" date="2010-07" db="EMBL/GenBank/DDBJ databases">
        <authorList>
            <consortium name="The Broad Institute Genome Sequencing Platform"/>
            <consortium name="Broad Institute Genome Sequencing Center for Infectious Disease"/>
            <person name="Ma L.-J."/>
            <person name="Dead R."/>
            <person name="Young S."/>
            <person name="Zeng Q."/>
            <person name="Koehrsen M."/>
            <person name="Alvarado L."/>
            <person name="Berlin A."/>
            <person name="Chapman S.B."/>
            <person name="Chen Z."/>
            <person name="Freedman E."/>
            <person name="Gellesch M."/>
            <person name="Goldberg J."/>
            <person name="Griggs A."/>
            <person name="Gujja S."/>
            <person name="Heilman E.R."/>
            <person name="Heiman D."/>
            <person name="Hepburn T."/>
            <person name="Howarth C."/>
            <person name="Jen D."/>
            <person name="Larson L."/>
            <person name="Mehta T."/>
            <person name="Neiman D."/>
            <person name="Pearson M."/>
            <person name="Roberts A."/>
            <person name="Saif S."/>
            <person name="Shea T."/>
            <person name="Shenoy N."/>
            <person name="Sisk P."/>
            <person name="Stolte C."/>
            <person name="Sykes S."/>
            <person name="Walk T."/>
            <person name="White J."/>
            <person name="Yandava C."/>
            <person name="Haas B."/>
            <person name="Nusbaum C."/>
            <person name="Birren B."/>
        </authorList>
    </citation>
    <scope>NUCLEOTIDE SEQUENCE</scope>
    <source>
        <strain evidence="4">R3-111a-1</strain>
    </source>
</reference>
<dbReference type="HOGENOM" id="CLU_746126_0_0_1"/>
<evidence type="ECO:0000313" key="6">
    <source>
        <dbReference type="Proteomes" id="UP000006039"/>
    </source>
</evidence>
<reference evidence="5" key="4">
    <citation type="journal article" date="2015" name="G3 (Bethesda)">
        <title>Genome sequences of three phytopathogenic species of the Magnaporthaceae family of fungi.</title>
        <authorList>
            <person name="Okagaki L.H."/>
            <person name="Nunes C.C."/>
            <person name="Sailsbery J."/>
            <person name="Clay B."/>
            <person name="Brown D."/>
            <person name="John T."/>
            <person name="Oh Y."/>
            <person name="Young N."/>
            <person name="Fitzgerald M."/>
            <person name="Haas B.J."/>
            <person name="Zeng Q."/>
            <person name="Young S."/>
            <person name="Adiconis X."/>
            <person name="Fan L."/>
            <person name="Levin J.Z."/>
            <person name="Mitchell T.K."/>
            <person name="Okubara P.A."/>
            <person name="Farman M.L."/>
            <person name="Kohn L.M."/>
            <person name="Birren B."/>
            <person name="Ma L.-J."/>
            <person name="Dean R.A."/>
        </authorList>
    </citation>
    <scope>NUCLEOTIDE SEQUENCE</scope>
    <source>
        <strain evidence="5">R3-111a-1</strain>
    </source>
</reference>
<keyword evidence="1 3" id="KW-0853">WD repeat</keyword>
<dbReference type="VEuPathDB" id="FungiDB:GGTG_06842"/>
<dbReference type="SUPFAM" id="SSF50978">
    <property type="entry name" value="WD40 repeat-like"/>
    <property type="match status" value="1"/>
</dbReference>
<dbReference type="InterPro" id="IPR001680">
    <property type="entry name" value="WD40_rpt"/>
</dbReference>
<evidence type="ECO:0000256" key="1">
    <source>
        <dbReference type="ARBA" id="ARBA00022574"/>
    </source>
</evidence>
<gene>
    <name evidence="5" type="primary">20347300</name>
    <name evidence="4" type="ORF">GGTG_06842</name>
</gene>
<dbReference type="InterPro" id="IPR036322">
    <property type="entry name" value="WD40_repeat_dom_sf"/>
</dbReference>
<keyword evidence="2" id="KW-0677">Repeat</keyword>
<dbReference type="EMBL" id="GL385397">
    <property type="protein sequence ID" value="EJT76928.1"/>
    <property type="molecule type" value="Genomic_DNA"/>
</dbReference>
<feature type="repeat" description="WD" evidence="3">
    <location>
        <begin position="274"/>
        <end position="305"/>
    </location>
</feature>
<reference evidence="5" key="5">
    <citation type="submission" date="2018-04" db="UniProtKB">
        <authorList>
            <consortium name="EnsemblFungi"/>
        </authorList>
    </citation>
    <scope>IDENTIFICATION</scope>
    <source>
        <strain evidence="5">R3-111a-1</strain>
    </source>
</reference>
<feature type="repeat" description="WD" evidence="3">
    <location>
        <begin position="71"/>
        <end position="99"/>
    </location>
</feature>